<name>A0A0C9VHY3_SPHS4</name>
<dbReference type="AlphaFoldDB" id="A0A0C9VHY3"/>
<dbReference type="EMBL" id="KN837139">
    <property type="protein sequence ID" value="KIJ41022.1"/>
    <property type="molecule type" value="Genomic_DNA"/>
</dbReference>
<gene>
    <name evidence="1" type="ORF">M422DRAFT_48811</name>
</gene>
<dbReference type="Proteomes" id="UP000054279">
    <property type="component" value="Unassembled WGS sequence"/>
</dbReference>
<proteinExistence type="predicted"/>
<evidence type="ECO:0000313" key="2">
    <source>
        <dbReference type="Proteomes" id="UP000054279"/>
    </source>
</evidence>
<evidence type="ECO:0000313" key="1">
    <source>
        <dbReference type="EMBL" id="KIJ41022.1"/>
    </source>
</evidence>
<sequence>MLCDLFTGLHNRRTITGFFPEISLWIEASQAPLSALSLHLGNSIIHHQDVLRLIRSAPVLEDVLLHNGIFPSDTIEAFDRNINPEILPALTHIGFCGSTIPHIETFNMVKSRIIPLPSGSARLSLIESLTLDDNEWIVDGIAIDKDEGLEAFRELSSIYPQLGF</sequence>
<dbReference type="HOGENOM" id="CLU_1620138_0_0_1"/>
<protein>
    <submittedName>
        <fullName evidence="1">Uncharacterized protein</fullName>
    </submittedName>
</protein>
<reference evidence="1 2" key="1">
    <citation type="submission" date="2014-06" db="EMBL/GenBank/DDBJ databases">
        <title>Evolutionary Origins and Diversification of the Mycorrhizal Mutualists.</title>
        <authorList>
            <consortium name="DOE Joint Genome Institute"/>
            <consortium name="Mycorrhizal Genomics Consortium"/>
            <person name="Kohler A."/>
            <person name="Kuo A."/>
            <person name="Nagy L.G."/>
            <person name="Floudas D."/>
            <person name="Copeland A."/>
            <person name="Barry K.W."/>
            <person name="Cichocki N."/>
            <person name="Veneault-Fourrey C."/>
            <person name="LaButti K."/>
            <person name="Lindquist E.A."/>
            <person name="Lipzen A."/>
            <person name="Lundell T."/>
            <person name="Morin E."/>
            <person name="Murat C."/>
            <person name="Riley R."/>
            <person name="Ohm R."/>
            <person name="Sun H."/>
            <person name="Tunlid A."/>
            <person name="Henrissat B."/>
            <person name="Grigoriev I.V."/>
            <person name="Hibbett D.S."/>
            <person name="Martin F."/>
        </authorList>
    </citation>
    <scope>NUCLEOTIDE SEQUENCE [LARGE SCALE GENOMIC DNA]</scope>
    <source>
        <strain evidence="1 2">SS14</strain>
    </source>
</reference>
<accession>A0A0C9VHY3</accession>
<organism evidence="1 2">
    <name type="scientific">Sphaerobolus stellatus (strain SS14)</name>
    <dbReference type="NCBI Taxonomy" id="990650"/>
    <lineage>
        <taxon>Eukaryota</taxon>
        <taxon>Fungi</taxon>
        <taxon>Dikarya</taxon>
        <taxon>Basidiomycota</taxon>
        <taxon>Agaricomycotina</taxon>
        <taxon>Agaricomycetes</taxon>
        <taxon>Phallomycetidae</taxon>
        <taxon>Geastrales</taxon>
        <taxon>Sphaerobolaceae</taxon>
        <taxon>Sphaerobolus</taxon>
    </lineage>
</organism>
<keyword evidence="2" id="KW-1185">Reference proteome</keyword>